<dbReference type="InterPro" id="IPR007730">
    <property type="entry name" value="SPOR-like_dom"/>
</dbReference>
<feature type="transmembrane region" description="Helical" evidence="2">
    <location>
        <begin position="6"/>
        <end position="26"/>
    </location>
</feature>
<dbReference type="GO" id="GO:0042834">
    <property type="term" value="F:peptidoglycan binding"/>
    <property type="evidence" value="ECO:0007669"/>
    <property type="project" value="InterPro"/>
</dbReference>
<keyword evidence="2" id="KW-0472">Membrane</keyword>
<feature type="compositionally biased region" description="Polar residues" evidence="1">
    <location>
        <begin position="54"/>
        <end position="101"/>
    </location>
</feature>
<evidence type="ECO:0000256" key="1">
    <source>
        <dbReference type="SAM" id="MobiDB-lite"/>
    </source>
</evidence>
<dbReference type="InterPro" id="IPR036680">
    <property type="entry name" value="SPOR-like_sf"/>
</dbReference>
<sequence length="178" mass="20008">MKNKIFYFLIILFACLLSFFGFYLVGKGVNFLFFNKPHTQITATNENKEAGTKPLTQEENLSSNINSQQKGYNSETETNKNSKPITESNEGNFSNSTPSNTKSLSNLLYKVRVGPFDNEQDSVNIKKDLFKLGYSSILLKANGSYWLQIAAVTKKEDALNLVKDLKMKGINAKIISEQ</sequence>
<dbReference type="EMBL" id="DRUY01000172">
    <property type="protein sequence ID" value="HHI65901.1"/>
    <property type="molecule type" value="Genomic_DNA"/>
</dbReference>
<keyword evidence="2" id="KW-1133">Transmembrane helix</keyword>
<feature type="domain" description="SPOR" evidence="3">
    <location>
        <begin position="139"/>
        <end position="178"/>
    </location>
</feature>
<evidence type="ECO:0000313" key="4">
    <source>
        <dbReference type="EMBL" id="HHI65901.1"/>
    </source>
</evidence>
<dbReference type="Pfam" id="PF05036">
    <property type="entry name" value="SPOR"/>
    <property type="match status" value="1"/>
</dbReference>
<dbReference type="Gene3D" id="3.30.70.1070">
    <property type="entry name" value="Sporulation related repeat"/>
    <property type="match status" value="1"/>
</dbReference>
<evidence type="ECO:0000259" key="3">
    <source>
        <dbReference type="PROSITE" id="PS51724"/>
    </source>
</evidence>
<accession>A0A7C5KBZ8</accession>
<comment type="caution">
    <text evidence="4">The sequence shown here is derived from an EMBL/GenBank/DDBJ whole genome shotgun (WGS) entry which is preliminary data.</text>
</comment>
<feature type="region of interest" description="Disordered" evidence="1">
    <location>
        <begin position="45"/>
        <end position="101"/>
    </location>
</feature>
<proteinExistence type="predicted"/>
<dbReference type="PROSITE" id="PS51724">
    <property type="entry name" value="SPOR"/>
    <property type="match status" value="1"/>
</dbReference>
<keyword evidence="2" id="KW-0812">Transmembrane</keyword>
<organism evidence="4">
    <name type="scientific">Thermodesulfobium narugense</name>
    <dbReference type="NCBI Taxonomy" id="184064"/>
    <lineage>
        <taxon>Bacteria</taxon>
        <taxon>Pseudomonadati</taxon>
        <taxon>Thermodesulfobiota</taxon>
        <taxon>Thermodesulfobiia</taxon>
        <taxon>Thermodesulfobiales</taxon>
        <taxon>Thermodesulfobiaceae</taxon>
        <taxon>Thermodesulfobium</taxon>
    </lineage>
</organism>
<name>A0A7C5KBZ8_9BACT</name>
<dbReference type="AlphaFoldDB" id="A0A7C5KBZ8"/>
<dbReference type="PROSITE" id="PS51257">
    <property type="entry name" value="PROKAR_LIPOPROTEIN"/>
    <property type="match status" value="1"/>
</dbReference>
<dbReference type="SUPFAM" id="SSF110997">
    <property type="entry name" value="Sporulation related repeat"/>
    <property type="match status" value="1"/>
</dbReference>
<gene>
    <name evidence="4" type="ORF">ENL70_05075</name>
</gene>
<evidence type="ECO:0000256" key="2">
    <source>
        <dbReference type="SAM" id="Phobius"/>
    </source>
</evidence>
<reference evidence="4" key="1">
    <citation type="journal article" date="2020" name="mSystems">
        <title>Genome- and Community-Level Interaction Insights into Carbon Utilization and Element Cycling Functions of Hydrothermarchaeota in Hydrothermal Sediment.</title>
        <authorList>
            <person name="Zhou Z."/>
            <person name="Liu Y."/>
            <person name="Xu W."/>
            <person name="Pan J."/>
            <person name="Luo Z.H."/>
            <person name="Li M."/>
        </authorList>
    </citation>
    <scope>NUCLEOTIDE SEQUENCE [LARGE SCALE GENOMIC DNA]</scope>
    <source>
        <strain evidence="4">SpSt-1019</strain>
    </source>
</reference>
<protein>
    <recommendedName>
        <fullName evidence="3">SPOR domain-containing protein</fullName>
    </recommendedName>
</protein>